<keyword evidence="10" id="KW-1185">Reference proteome</keyword>
<accession>A0A6A6SER5</accession>
<comment type="function">
    <text evidence="3">Component of the ASTRA complex involved in chromatin remodeling.</text>
</comment>
<keyword evidence="2" id="KW-0677">Repeat</keyword>
<name>A0A6A6SER5_9PLEO</name>
<evidence type="ECO:0000313" key="10">
    <source>
        <dbReference type="Proteomes" id="UP000799753"/>
    </source>
</evidence>
<feature type="repeat" description="WD" evidence="7">
    <location>
        <begin position="21"/>
        <end position="62"/>
    </location>
</feature>
<reference evidence="9" key="1">
    <citation type="journal article" date="2020" name="Stud. Mycol.">
        <title>101 Dothideomycetes genomes: a test case for predicting lifestyles and emergence of pathogens.</title>
        <authorList>
            <person name="Haridas S."/>
            <person name="Albert R."/>
            <person name="Binder M."/>
            <person name="Bloem J."/>
            <person name="Labutti K."/>
            <person name="Salamov A."/>
            <person name="Andreopoulos B."/>
            <person name="Baker S."/>
            <person name="Barry K."/>
            <person name="Bills G."/>
            <person name="Bluhm B."/>
            <person name="Cannon C."/>
            <person name="Castanera R."/>
            <person name="Culley D."/>
            <person name="Daum C."/>
            <person name="Ezra D."/>
            <person name="Gonzalez J."/>
            <person name="Henrissat B."/>
            <person name="Kuo A."/>
            <person name="Liang C."/>
            <person name="Lipzen A."/>
            <person name="Lutzoni F."/>
            <person name="Magnuson J."/>
            <person name="Mondo S."/>
            <person name="Nolan M."/>
            <person name="Ohm R."/>
            <person name="Pangilinan J."/>
            <person name="Park H.-J."/>
            <person name="Ramirez L."/>
            <person name="Alfaro M."/>
            <person name="Sun H."/>
            <person name="Tritt A."/>
            <person name="Yoshinaga Y."/>
            <person name="Zwiers L.-H."/>
            <person name="Turgeon B."/>
            <person name="Goodwin S."/>
            <person name="Spatafora J."/>
            <person name="Crous P."/>
            <person name="Grigoriev I."/>
        </authorList>
    </citation>
    <scope>NUCLEOTIDE SEQUENCE</scope>
    <source>
        <strain evidence="9">CBS 473.64</strain>
    </source>
</reference>
<evidence type="ECO:0000256" key="4">
    <source>
        <dbReference type="ARBA" id="ARBA00037931"/>
    </source>
</evidence>
<dbReference type="Proteomes" id="UP000799753">
    <property type="component" value="Unassembled WGS sequence"/>
</dbReference>
<dbReference type="PROSITE" id="PS50294">
    <property type="entry name" value="WD_REPEATS_REGION"/>
    <property type="match status" value="1"/>
</dbReference>
<dbReference type="Pfam" id="PF00400">
    <property type="entry name" value="WD40"/>
    <property type="match status" value="3"/>
</dbReference>
<proteinExistence type="inferred from homology"/>
<dbReference type="OrthoDB" id="7668193at2759"/>
<dbReference type="InterPro" id="IPR015943">
    <property type="entry name" value="WD40/YVTN_repeat-like_dom_sf"/>
</dbReference>
<evidence type="ECO:0000256" key="8">
    <source>
        <dbReference type="SAM" id="MobiDB-lite"/>
    </source>
</evidence>
<organism evidence="9 10">
    <name type="scientific">Massarina eburnea CBS 473.64</name>
    <dbReference type="NCBI Taxonomy" id="1395130"/>
    <lineage>
        <taxon>Eukaryota</taxon>
        <taxon>Fungi</taxon>
        <taxon>Dikarya</taxon>
        <taxon>Ascomycota</taxon>
        <taxon>Pezizomycotina</taxon>
        <taxon>Dothideomycetes</taxon>
        <taxon>Pleosporomycetidae</taxon>
        <taxon>Pleosporales</taxon>
        <taxon>Massarineae</taxon>
        <taxon>Massarinaceae</taxon>
        <taxon>Massarina</taxon>
    </lineage>
</organism>
<dbReference type="Gene3D" id="2.130.10.10">
    <property type="entry name" value="YVTN repeat-like/Quinoprotein amine dehydrogenase"/>
    <property type="match status" value="3"/>
</dbReference>
<keyword evidence="1 7" id="KW-0853">WD repeat</keyword>
<evidence type="ECO:0000256" key="1">
    <source>
        <dbReference type="ARBA" id="ARBA00022574"/>
    </source>
</evidence>
<dbReference type="AlphaFoldDB" id="A0A6A6SER5"/>
<dbReference type="PANTHER" id="PTHR19854">
    <property type="entry name" value="TRANSDUCIN BETA-LIKE 3"/>
    <property type="match status" value="1"/>
</dbReference>
<evidence type="ECO:0000256" key="7">
    <source>
        <dbReference type="PROSITE-ProRule" id="PRU00221"/>
    </source>
</evidence>
<comment type="similarity">
    <text evidence="4">Belongs to the WD repeat ASA1 family.</text>
</comment>
<dbReference type="InterPro" id="IPR001680">
    <property type="entry name" value="WD40_rpt"/>
</dbReference>
<evidence type="ECO:0000256" key="2">
    <source>
        <dbReference type="ARBA" id="ARBA00022737"/>
    </source>
</evidence>
<evidence type="ECO:0000313" key="9">
    <source>
        <dbReference type="EMBL" id="KAF2645371.1"/>
    </source>
</evidence>
<feature type="compositionally biased region" description="Low complexity" evidence="8">
    <location>
        <begin position="351"/>
        <end position="385"/>
    </location>
</feature>
<dbReference type="SMART" id="SM00320">
    <property type="entry name" value="WD40"/>
    <property type="match status" value="5"/>
</dbReference>
<dbReference type="InterPro" id="IPR036322">
    <property type="entry name" value="WD40_repeat_dom_sf"/>
</dbReference>
<dbReference type="PROSITE" id="PS00678">
    <property type="entry name" value="WD_REPEATS_1"/>
    <property type="match status" value="1"/>
</dbReference>
<dbReference type="PROSITE" id="PS50082">
    <property type="entry name" value="WD_REPEATS_2"/>
    <property type="match status" value="1"/>
</dbReference>
<dbReference type="SUPFAM" id="SSF50978">
    <property type="entry name" value="WD40 repeat-like"/>
    <property type="match status" value="1"/>
</dbReference>
<sequence length="526" mass="57526">MAMDSEQQRSAHGPARPSYVFRGHTAQIHSAHITRRNTCLVTGDADGWVVIWKLETKRPLAVWRAHEGAILGTAEWGTGKYITHGRDHALRVWQLDIANTLHCSTVLPADGETTDRPKPWLLHSLPVNTLNFCAFSMCYADLVSKPKCEPESISSVLIAVPARDDKKVEVYRFPDEKLAYVVSRVEPKDTGMVMAVKLVYHQPSRNVVVAVGYEAGMIAVHLLPRVQATEPQATRSPVQLSQIVYLSQPHTQPILSLDASPDGTSFFTSSADAVIATHRIPELPQSLDPGESQYSEDASPPETFEEVSAQLDPASNAPPSDEGRKPTLPSSSNPDLQLSEAPTEVEPLTFSKKPVTPVTSTPTSSLPASKPAGLSSLLSNSAPLPKIKPPPPPIPPITTPQQAYKVTNTKHAGQQSLCVRSDGRLLVTGGWDSRIRLYSSKTMKEMAVLKWHKEGVYAVDFGEILSAEDLLSTGNGEPDQDGDGKQITKRETGLGKLQRQREEQMQMKHWVVAGAKDGKVSLWEVF</sequence>
<evidence type="ECO:0000256" key="6">
    <source>
        <dbReference type="ARBA" id="ARBA00040563"/>
    </source>
</evidence>
<evidence type="ECO:0000256" key="3">
    <source>
        <dbReference type="ARBA" id="ARBA00037338"/>
    </source>
</evidence>
<feature type="region of interest" description="Disordered" evidence="8">
    <location>
        <begin position="283"/>
        <end position="391"/>
    </location>
</feature>
<comment type="subunit">
    <text evidence="5">Component of the ASTRA chromatin remodeling machinery complex.</text>
</comment>
<dbReference type="PANTHER" id="PTHR19854:SF1">
    <property type="entry name" value="GUANINE NUCLEOTIDE-BINDING PROTEIN SUBUNIT BETA-LIKE PROTEIN 1"/>
    <property type="match status" value="1"/>
</dbReference>
<protein>
    <recommendedName>
        <fullName evidence="6">ASTRA-associated protein 1</fullName>
    </recommendedName>
</protein>
<evidence type="ECO:0000256" key="5">
    <source>
        <dbReference type="ARBA" id="ARBA00038749"/>
    </source>
</evidence>
<dbReference type="EMBL" id="MU006777">
    <property type="protein sequence ID" value="KAF2645371.1"/>
    <property type="molecule type" value="Genomic_DNA"/>
</dbReference>
<gene>
    <name evidence="9" type="ORF">P280DRAFT_545351</name>
</gene>
<dbReference type="InterPro" id="IPR019775">
    <property type="entry name" value="WD40_repeat_CS"/>
</dbReference>